<accession>A0A9W8I864</accession>
<proteinExistence type="predicted"/>
<gene>
    <name evidence="1" type="ORF">H4R20_000215</name>
</gene>
<protein>
    <submittedName>
        <fullName evidence="1">Uncharacterized protein</fullName>
    </submittedName>
</protein>
<name>A0A9W8I864_9FUNG</name>
<comment type="caution">
    <text evidence="1">The sequence shown here is derived from an EMBL/GenBank/DDBJ whole genome shotgun (WGS) entry which is preliminary data.</text>
</comment>
<reference evidence="1" key="1">
    <citation type="submission" date="2022-07" db="EMBL/GenBank/DDBJ databases">
        <title>Phylogenomic reconstructions and comparative analyses of Kickxellomycotina fungi.</title>
        <authorList>
            <person name="Reynolds N.K."/>
            <person name="Stajich J.E."/>
            <person name="Barry K."/>
            <person name="Grigoriev I.V."/>
            <person name="Crous P."/>
            <person name="Smith M.E."/>
        </authorList>
    </citation>
    <scope>NUCLEOTIDE SEQUENCE</scope>
    <source>
        <strain evidence="1">NRRL 1565</strain>
    </source>
</reference>
<dbReference type="Pfam" id="PF16053">
    <property type="entry name" value="MRP-S34"/>
    <property type="match status" value="1"/>
</dbReference>
<sequence length="149" mass="17546">MSKLAAGLLTKGGVIPESVKFADKPKTLYELLNVQRTDAKYKAVPRHWFLKGFDECYYEVHRTKYKMYKGQPTHGKAWGILYWNGKPLSQQPKEIRGGLKFSWMPYQSPHAKGIYYDEENARSIERRRSMLLLEYGKEQKQDQIQEKQQ</sequence>
<dbReference type="AlphaFoldDB" id="A0A9W8I864"/>
<keyword evidence="2" id="KW-1185">Reference proteome</keyword>
<dbReference type="GO" id="GO:0005739">
    <property type="term" value="C:mitochondrion"/>
    <property type="evidence" value="ECO:0007669"/>
    <property type="project" value="InterPro"/>
</dbReference>
<evidence type="ECO:0000313" key="2">
    <source>
        <dbReference type="Proteomes" id="UP001140094"/>
    </source>
</evidence>
<dbReference type="InterPro" id="IPR032053">
    <property type="entry name" value="Ribosomal_mS34"/>
</dbReference>
<dbReference type="GO" id="GO:0003735">
    <property type="term" value="F:structural constituent of ribosome"/>
    <property type="evidence" value="ECO:0007669"/>
    <property type="project" value="InterPro"/>
</dbReference>
<dbReference type="EMBL" id="JANBUO010000005">
    <property type="protein sequence ID" value="KAJ2809312.1"/>
    <property type="molecule type" value="Genomic_DNA"/>
</dbReference>
<dbReference type="OrthoDB" id="16434at2759"/>
<organism evidence="1 2">
    <name type="scientific">Coemansia guatemalensis</name>
    <dbReference type="NCBI Taxonomy" id="2761395"/>
    <lineage>
        <taxon>Eukaryota</taxon>
        <taxon>Fungi</taxon>
        <taxon>Fungi incertae sedis</taxon>
        <taxon>Zoopagomycota</taxon>
        <taxon>Kickxellomycotina</taxon>
        <taxon>Kickxellomycetes</taxon>
        <taxon>Kickxellales</taxon>
        <taxon>Kickxellaceae</taxon>
        <taxon>Coemansia</taxon>
    </lineage>
</organism>
<evidence type="ECO:0000313" key="1">
    <source>
        <dbReference type="EMBL" id="KAJ2809312.1"/>
    </source>
</evidence>
<dbReference type="Proteomes" id="UP001140094">
    <property type="component" value="Unassembled WGS sequence"/>
</dbReference>